<dbReference type="InterPro" id="IPR013149">
    <property type="entry name" value="ADH-like_C"/>
</dbReference>
<dbReference type="PANTHER" id="PTHR45348">
    <property type="entry name" value="HYPOTHETICAL OXIDOREDUCTASE (EUROFUNG)"/>
    <property type="match status" value="1"/>
</dbReference>
<feature type="domain" description="Enoyl reductase (ER)" evidence="1">
    <location>
        <begin position="15"/>
        <end position="337"/>
    </location>
</feature>
<organism evidence="2 3">
    <name type="scientific">Calocera cornea HHB12733</name>
    <dbReference type="NCBI Taxonomy" id="1353952"/>
    <lineage>
        <taxon>Eukaryota</taxon>
        <taxon>Fungi</taxon>
        <taxon>Dikarya</taxon>
        <taxon>Basidiomycota</taxon>
        <taxon>Agaricomycotina</taxon>
        <taxon>Dacrymycetes</taxon>
        <taxon>Dacrymycetales</taxon>
        <taxon>Dacrymycetaceae</taxon>
        <taxon>Calocera</taxon>
    </lineage>
</organism>
<accession>A0A165CI20</accession>
<dbReference type="CDD" id="cd08249">
    <property type="entry name" value="enoyl_reductase_like"/>
    <property type="match status" value="1"/>
</dbReference>
<dbReference type="Gene3D" id="3.40.50.720">
    <property type="entry name" value="NAD(P)-binding Rossmann-like Domain"/>
    <property type="match status" value="1"/>
</dbReference>
<dbReference type="EMBL" id="KV424141">
    <property type="protein sequence ID" value="KZT50837.1"/>
    <property type="molecule type" value="Genomic_DNA"/>
</dbReference>
<evidence type="ECO:0000259" key="1">
    <source>
        <dbReference type="SMART" id="SM00829"/>
    </source>
</evidence>
<reference evidence="2 3" key="1">
    <citation type="journal article" date="2016" name="Mol. Biol. Evol.">
        <title>Comparative Genomics of Early-Diverging Mushroom-Forming Fungi Provides Insights into the Origins of Lignocellulose Decay Capabilities.</title>
        <authorList>
            <person name="Nagy L.G."/>
            <person name="Riley R."/>
            <person name="Tritt A."/>
            <person name="Adam C."/>
            <person name="Daum C."/>
            <person name="Floudas D."/>
            <person name="Sun H."/>
            <person name="Yadav J.S."/>
            <person name="Pangilinan J."/>
            <person name="Larsson K.H."/>
            <person name="Matsuura K."/>
            <person name="Barry K."/>
            <person name="Labutti K."/>
            <person name="Kuo R."/>
            <person name="Ohm R.A."/>
            <person name="Bhattacharya S.S."/>
            <person name="Shirouzu T."/>
            <person name="Yoshinaga Y."/>
            <person name="Martin F.M."/>
            <person name="Grigoriev I.V."/>
            <person name="Hibbett D.S."/>
        </authorList>
    </citation>
    <scope>NUCLEOTIDE SEQUENCE [LARGE SCALE GENOMIC DNA]</scope>
    <source>
        <strain evidence="2 3">HHB12733</strain>
    </source>
</reference>
<dbReference type="InterPro" id="IPR013154">
    <property type="entry name" value="ADH-like_N"/>
</dbReference>
<evidence type="ECO:0000313" key="3">
    <source>
        <dbReference type="Proteomes" id="UP000076842"/>
    </source>
</evidence>
<sequence>MSTNLNLAIVVPGKGASPLAPARPVDLPVPGEGELLVKVEAAGQNPVDTMQAAVGYIVPSFPIIVGVDCAGSVVSLGPGVSSFAPGDRIAAYTPLGQASQYGAYQQYCLARAAAAIHLPASLSYDSAATLPLAFYTAAIGLHLLLGVPVPLDEAGTLAPDVGADEWILVWGASSSVGAAAVQLAKAAGFHVVATASPANFAYVQTLGADVVLDYHDPAIVDSIQSTASLSLAFDAISQPPTTTACLAALSSEGGKIAITLPYAGAVPDSVELLGVNASALHSRMLHDVPELTRLWQALINEGKLRPHPFKIMPHGLNSIDAGFALQREGKISAQKLVYHPQETQA</sequence>
<dbReference type="SUPFAM" id="SSF50129">
    <property type="entry name" value="GroES-like"/>
    <property type="match status" value="1"/>
</dbReference>
<dbReference type="InterPro" id="IPR020843">
    <property type="entry name" value="ER"/>
</dbReference>
<dbReference type="InterPro" id="IPR047122">
    <property type="entry name" value="Trans-enoyl_RdTase-like"/>
</dbReference>
<dbReference type="Pfam" id="PF00107">
    <property type="entry name" value="ADH_zinc_N"/>
    <property type="match status" value="1"/>
</dbReference>
<dbReference type="InterPro" id="IPR036291">
    <property type="entry name" value="NAD(P)-bd_dom_sf"/>
</dbReference>
<dbReference type="OrthoDB" id="3233595at2759"/>
<gene>
    <name evidence="2" type="ORF">CALCODRAFT_488387</name>
</gene>
<dbReference type="SUPFAM" id="SSF51735">
    <property type="entry name" value="NAD(P)-binding Rossmann-fold domains"/>
    <property type="match status" value="1"/>
</dbReference>
<dbReference type="GO" id="GO:0016651">
    <property type="term" value="F:oxidoreductase activity, acting on NAD(P)H"/>
    <property type="evidence" value="ECO:0007669"/>
    <property type="project" value="InterPro"/>
</dbReference>
<evidence type="ECO:0000313" key="2">
    <source>
        <dbReference type="EMBL" id="KZT50837.1"/>
    </source>
</evidence>
<dbReference type="SMART" id="SM00829">
    <property type="entry name" value="PKS_ER"/>
    <property type="match status" value="1"/>
</dbReference>
<dbReference type="AlphaFoldDB" id="A0A165CI20"/>
<dbReference type="InParanoid" id="A0A165CI20"/>
<dbReference type="Proteomes" id="UP000076842">
    <property type="component" value="Unassembled WGS sequence"/>
</dbReference>
<name>A0A165CI20_9BASI</name>
<dbReference type="Pfam" id="PF08240">
    <property type="entry name" value="ADH_N"/>
    <property type="match status" value="1"/>
</dbReference>
<dbReference type="STRING" id="1353952.A0A165CI20"/>
<dbReference type="PANTHER" id="PTHR45348:SF2">
    <property type="entry name" value="ZINC-TYPE ALCOHOL DEHYDROGENASE-LIKE PROTEIN C2E1P3.01"/>
    <property type="match status" value="1"/>
</dbReference>
<dbReference type="InterPro" id="IPR011032">
    <property type="entry name" value="GroES-like_sf"/>
</dbReference>
<proteinExistence type="predicted"/>
<keyword evidence="3" id="KW-1185">Reference proteome</keyword>
<dbReference type="FunCoup" id="A0A165CI20">
    <property type="interactions" value="12"/>
</dbReference>
<dbReference type="Gene3D" id="3.90.180.10">
    <property type="entry name" value="Medium-chain alcohol dehydrogenases, catalytic domain"/>
    <property type="match status" value="1"/>
</dbReference>
<protein>
    <submittedName>
        <fullName evidence="2">GroES-like protein</fullName>
    </submittedName>
</protein>